<dbReference type="AlphaFoldDB" id="A0A561C278"/>
<evidence type="ECO:0008006" key="4">
    <source>
        <dbReference type="Google" id="ProtNLM"/>
    </source>
</evidence>
<feature type="signal peptide" evidence="1">
    <location>
        <begin position="1"/>
        <end position="23"/>
    </location>
</feature>
<dbReference type="EMBL" id="VIVL01000006">
    <property type="protein sequence ID" value="TWD85286.1"/>
    <property type="molecule type" value="Genomic_DNA"/>
</dbReference>
<keyword evidence="1" id="KW-0732">Signal</keyword>
<protein>
    <recommendedName>
        <fullName evidence="4">Lipoprotein</fullName>
    </recommendedName>
</protein>
<organism evidence="2 3">
    <name type="scientific">Variovorax beijingensis</name>
    <dbReference type="NCBI Taxonomy" id="2496117"/>
    <lineage>
        <taxon>Bacteria</taxon>
        <taxon>Pseudomonadati</taxon>
        <taxon>Pseudomonadota</taxon>
        <taxon>Betaproteobacteria</taxon>
        <taxon>Burkholderiales</taxon>
        <taxon>Comamonadaceae</taxon>
        <taxon>Variovorax</taxon>
    </lineage>
</organism>
<evidence type="ECO:0000256" key="1">
    <source>
        <dbReference type="SAM" id="SignalP"/>
    </source>
</evidence>
<name>A0A561C278_9BURK</name>
<comment type="caution">
    <text evidence="2">The sequence shown here is derived from an EMBL/GenBank/DDBJ whole genome shotgun (WGS) entry which is preliminary data.</text>
</comment>
<dbReference type="OrthoDB" id="7202514at2"/>
<evidence type="ECO:0000313" key="3">
    <source>
        <dbReference type="Proteomes" id="UP000319722"/>
    </source>
</evidence>
<accession>A0A561C278</accession>
<dbReference type="Proteomes" id="UP000319722">
    <property type="component" value="Unassembled WGS sequence"/>
</dbReference>
<gene>
    <name evidence="2" type="ORF">FB547_106377</name>
</gene>
<evidence type="ECO:0000313" key="2">
    <source>
        <dbReference type="EMBL" id="TWD85286.1"/>
    </source>
</evidence>
<dbReference type="RefSeq" id="WP_145745178.1">
    <property type="nucleotide sequence ID" value="NZ_VIVL01000006.1"/>
</dbReference>
<reference evidence="2 3" key="1">
    <citation type="submission" date="2019-06" db="EMBL/GenBank/DDBJ databases">
        <title>Sorghum-associated microbial communities from plants grown in Nebraska, USA.</title>
        <authorList>
            <person name="Schachtman D."/>
        </authorList>
    </citation>
    <scope>NUCLEOTIDE SEQUENCE [LARGE SCALE GENOMIC DNA]</scope>
    <source>
        <strain evidence="2 3">T529</strain>
    </source>
</reference>
<sequence length="260" mass="28934">MRLRPLRCALLLLGLSAAGLGHAACESGLAERMHAKLHPNRPLDERLAACKLWPAFPGRSIVVLPVPRETSSTGAKVFDLELLLIQRPDNGNTERDTVIGRILQPEALDEDAATAIQDIRIDTSRYVLSSDTRAFGLRVRYRGTAPGSKAASETIRLYVHHGSKLRQVLQEIELDHDSGEWDSSCTGRFEQLRTMLSVGKSASNGYADLQLSRTLVQSRAQMQEDQGCTEKAMPAHFNTVTLRYDGERYRVPKSLRQQMP</sequence>
<feature type="chain" id="PRO_5022133368" description="Lipoprotein" evidence="1">
    <location>
        <begin position="24"/>
        <end position="260"/>
    </location>
</feature>
<proteinExistence type="predicted"/>